<dbReference type="CDD" id="cd00158">
    <property type="entry name" value="RHOD"/>
    <property type="match status" value="1"/>
</dbReference>
<gene>
    <name evidence="2" type="primary">glpE_19</name>
    <name evidence="2" type="ORF">GALL_353570</name>
</gene>
<name>A0A1J5QH43_9ZZZZ</name>
<dbReference type="Gene3D" id="3.40.250.10">
    <property type="entry name" value="Rhodanese-like domain"/>
    <property type="match status" value="1"/>
</dbReference>
<sequence length="136" mass="14212">MKFIIDNLALIAVAAVSGGMLLWTSFSRAGAGGGVAPAEAVRQLNREKGVLIDVCEPAEHAAGHCVGARNIPLGQLEQRLAELPKNKELPVLVMCQSGARAGRAAATLRKHGWTRAQAVAGGLRAWREAGLPVDKG</sequence>
<dbReference type="Pfam" id="PF00581">
    <property type="entry name" value="Rhodanese"/>
    <property type="match status" value="1"/>
</dbReference>
<dbReference type="PROSITE" id="PS50206">
    <property type="entry name" value="RHODANESE_3"/>
    <property type="match status" value="1"/>
</dbReference>
<evidence type="ECO:0000313" key="2">
    <source>
        <dbReference type="EMBL" id="OIQ82857.1"/>
    </source>
</evidence>
<dbReference type="EC" id="2.8.1.1" evidence="2"/>
<accession>A0A1J5QH43</accession>
<proteinExistence type="predicted"/>
<dbReference type="GO" id="GO:0004792">
    <property type="term" value="F:thiosulfate-cyanide sulfurtransferase activity"/>
    <property type="evidence" value="ECO:0007669"/>
    <property type="project" value="UniProtKB-EC"/>
</dbReference>
<dbReference type="EMBL" id="MLJW01000760">
    <property type="protein sequence ID" value="OIQ82857.1"/>
    <property type="molecule type" value="Genomic_DNA"/>
</dbReference>
<dbReference type="PANTHER" id="PTHR43031">
    <property type="entry name" value="FAD-DEPENDENT OXIDOREDUCTASE"/>
    <property type="match status" value="1"/>
</dbReference>
<dbReference type="PANTHER" id="PTHR43031:SF1">
    <property type="entry name" value="PYRIDINE NUCLEOTIDE-DISULPHIDE OXIDOREDUCTASE"/>
    <property type="match status" value="1"/>
</dbReference>
<reference evidence="2" key="1">
    <citation type="submission" date="2016-10" db="EMBL/GenBank/DDBJ databases">
        <title>Sequence of Gallionella enrichment culture.</title>
        <authorList>
            <person name="Poehlein A."/>
            <person name="Muehling M."/>
            <person name="Daniel R."/>
        </authorList>
    </citation>
    <scope>NUCLEOTIDE SEQUENCE</scope>
</reference>
<protein>
    <submittedName>
        <fullName evidence="2">Thiosulfate sulfurtransferase GlpE</fullName>
        <ecNumber evidence="2">2.8.1.1</ecNumber>
    </submittedName>
</protein>
<dbReference type="AlphaFoldDB" id="A0A1J5QH43"/>
<comment type="caution">
    <text evidence="2">The sequence shown here is derived from an EMBL/GenBank/DDBJ whole genome shotgun (WGS) entry which is preliminary data.</text>
</comment>
<dbReference type="InterPro" id="IPR050229">
    <property type="entry name" value="GlpE_sulfurtransferase"/>
</dbReference>
<dbReference type="InterPro" id="IPR036873">
    <property type="entry name" value="Rhodanese-like_dom_sf"/>
</dbReference>
<dbReference type="SMART" id="SM00450">
    <property type="entry name" value="RHOD"/>
    <property type="match status" value="1"/>
</dbReference>
<feature type="domain" description="Rhodanese" evidence="1">
    <location>
        <begin position="45"/>
        <end position="135"/>
    </location>
</feature>
<dbReference type="SUPFAM" id="SSF52821">
    <property type="entry name" value="Rhodanese/Cell cycle control phosphatase"/>
    <property type="match status" value="1"/>
</dbReference>
<keyword evidence="2" id="KW-0808">Transferase</keyword>
<organism evidence="2">
    <name type="scientific">mine drainage metagenome</name>
    <dbReference type="NCBI Taxonomy" id="410659"/>
    <lineage>
        <taxon>unclassified sequences</taxon>
        <taxon>metagenomes</taxon>
        <taxon>ecological metagenomes</taxon>
    </lineage>
</organism>
<evidence type="ECO:0000259" key="1">
    <source>
        <dbReference type="PROSITE" id="PS50206"/>
    </source>
</evidence>
<dbReference type="InterPro" id="IPR001763">
    <property type="entry name" value="Rhodanese-like_dom"/>
</dbReference>